<sequence>MNLSGRKLKILEAIINDYIFSAEPIGSKSVSQNHDLNISAATIRNEMSNLEELGYLAQPHTSSGRIPTEKGYRLYVESMMQEGILDGKQKRAIDDSLFRKHGEVQKLLDDALRLMSEFTSYTAVALTPKFNESKIRNLQLVFVSASSIMLIVVMESGIIKNLILNTKLEISQDKLNIISSMLNERLSGKTIEQIDSGFISYLKTKIYEYSEFLDQLLEGIGMNSPVLEDIEILAEGKTNILDFPEFNNISKARAFFDMLSQKDTMQQILNSAGIQRENINILIGAENLCDISRDCSILTATYKLGDKTIGKIGVIGPTRMDYSRVFSIMNYVSQRLDSFIKSEF</sequence>
<evidence type="ECO:0000313" key="9">
    <source>
        <dbReference type="Proteomes" id="UP000019591"/>
    </source>
</evidence>
<accession>W8T4Q3</accession>
<keyword evidence="1 5" id="KW-0678">Repressor</keyword>
<evidence type="ECO:0000256" key="3">
    <source>
        <dbReference type="ARBA" id="ARBA00023016"/>
    </source>
</evidence>
<dbReference type="Gene3D" id="1.10.10.10">
    <property type="entry name" value="Winged helix-like DNA-binding domain superfamily/Winged helix DNA-binding domain"/>
    <property type="match status" value="1"/>
</dbReference>
<dbReference type="InterPro" id="IPR036388">
    <property type="entry name" value="WH-like_DNA-bd_sf"/>
</dbReference>
<evidence type="ECO:0000256" key="1">
    <source>
        <dbReference type="ARBA" id="ARBA00022491"/>
    </source>
</evidence>
<evidence type="ECO:0000259" key="7">
    <source>
        <dbReference type="Pfam" id="PF03444"/>
    </source>
</evidence>
<dbReference type="HOGENOM" id="CLU_050019_1_0_9"/>
<dbReference type="STRING" id="1286171.EAL2_c14440"/>
<dbReference type="AlphaFoldDB" id="W8T4Q3"/>
<feature type="domain" description="Heat-inducible transcription repressor HrcA C-terminal" evidence="6">
    <location>
        <begin position="106"/>
        <end position="325"/>
    </location>
</feature>
<dbReference type="PANTHER" id="PTHR34824:SF1">
    <property type="entry name" value="HEAT-INDUCIBLE TRANSCRIPTION REPRESSOR HRCA"/>
    <property type="match status" value="1"/>
</dbReference>
<dbReference type="InterPro" id="IPR023120">
    <property type="entry name" value="WHTH_transcript_rep_HrcA_IDD"/>
</dbReference>
<dbReference type="EMBL" id="CP007452">
    <property type="protein sequence ID" value="AHM56739.1"/>
    <property type="molecule type" value="Genomic_DNA"/>
</dbReference>
<evidence type="ECO:0000259" key="6">
    <source>
        <dbReference type="Pfam" id="PF01628"/>
    </source>
</evidence>
<dbReference type="HAMAP" id="MF_00081">
    <property type="entry name" value="HrcA"/>
    <property type="match status" value="1"/>
</dbReference>
<name>W8T4Q3_PEPAC</name>
<gene>
    <name evidence="5 8" type="primary">hrcA</name>
    <name evidence="8" type="ORF">EAL2_c14440</name>
</gene>
<dbReference type="PATRIC" id="fig|1286171.3.peg.1395"/>
<keyword evidence="3 5" id="KW-0346">Stress response</keyword>
<dbReference type="NCBIfam" id="TIGR00331">
    <property type="entry name" value="hrcA"/>
    <property type="match status" value="1"/>
</dbReference>
<evidence type="ECO:0000256" key="2">
    <source>
        <dbReference type="ARBA" id="ARBA00023015"/>
    </source>
</evidence>
<organism evidence="8 9">
    <name type="scientific">Peptoclostridium acidaminophilum DSM 3953</name>
    <dbReference type="NCBI Taxonomy" id="1286171"/>
    <lineage>
        <taxon>Bacteria</taxon>
        <taxon>Bacillati</taxon>
        <taxon>Bacillota</taxon>
        <taxon>Clostridia</taxon>
        <taxon>Peptostreptococcales</taxon>
        <taxon>Peptoclostridiaceae</taxon>
        <taxon>Peptoclostridium</taxon>
    </lineage>
</organism>
<dbReference type="InterPro" id="IPR021153">
    <property type="entry name" value="HrcA_C"/>
</dbReference>
<reference evidence="8 9" key="1">
    <citation type="journal article" date="2014" name="Genome Announc.">
        <title>Complete Genome Sequence of Amino Acid-Utilizing Eubacterium acidaminophilum al-2 (DSM 3953).</title>
        <authorList>
            <person name="Poehlein A."/>
            <person name="Andreesen J.R."/>
            <person name="Daniel R."/>
        </authorList>
    </citation>
    <scope>NUCLEOTIDE SEQUENCE [LARGE SCALE GENOMIC DNA]</scope>
    <source>
        <strain evidence="8 9">DSM 3953</strain>
    </source>
</reference>
<dbReference type="OrthoDB" id="9783139at2"/>
<dbReference type="Gene3D" id="3.30.450.40">
    <property type="match status" value="1"/>
</dbReference>
<dbReference type="SUPFAM" id="SSF46785">
    <property type="entry name" value="Winged helix' DNA-binding domain"/>
    <property type="match status" value="1"/>
</dbReference>
<evidence type="ECO:0000256" key="5">
    <source>
        <dbReference type="HAMAP-Rule" id="MF_00081"/>
    </source>
</evidence>
<protein>
    <recommendedName>
        <fullName evidence="5">Heat-inducible transcription repressor HrcA</fullName>
    </recommendedName>
</protein>
<dbReference type="Proteomes" id="UP000019591">
    <property type="component" value="Chromosome"/>
</dbReference>
<feature type="domain" description="Winged helix-turn-helix transcription repressor HrcA DNA-binding" evidence="7">
    <location>
        <begin position="3"/>
        <end position="74"/>
    </location>
</feature>
<evidence type="ECO:0000256" key="4">
    <source>
        <dbReference type="ARBA" id="ARBA00023163"/>
    </source>
</evidence>
<dbReference type="SUPFAM" id="SSF55781">
    <property type="entry name" value="GAF domain-like"/>
    <property type="match status" value="1"/>
</dbReference>
<dbReference type="InterPro" id="IPR029016">
    <property type="entry name" value="GAF-like_dom_sf"/>
</dbReference>
<dbReference type="GO" id="GO:0003677">
    <property type="term" value="F:DNA binding"/>
    <property type="evidence" value="ECO:0007669"/>
    <property type="project" value="InterPro"/>
</dbReference>
<dbReference type="PIRSF" id="PIRSF005485">
    <property type="entry name" value="HrcA"/>
    <property type="match status" value="1"/>
</dbReference>
<dbReference type="GO" id="GO:0045892">
    <property type="term" value="P:negative regulation of DNA-templated transcription"/>
    <property type="evidence" value="ECO:0007669"/>
    <property type="project" value="UniProtKB-UniRule"/>
</dbReference>
<dbReference type="InterPro" id="IPR036390">
    <property type="entry name" value="WH_DNA-bd_sf"/>
</dbReference>
<dbReference type="Pfam" id="PF03444">
    <property type="entry name" value="WHD_HrcA"/>
    <property type="match status" value="1"/>
</dbReference>
<proteinExistence type="inferred from homology"/>
<dbReference type="InterPro" id="IPR002571">
    <property type="entry name" value="HrcA"/>
</dbReference>
<dbReference type="PANTHER" id="PTHR34824">
    <property type="entry name" value="HEAT-INDUCIBLE TRANSCRIPTION REPRESSOR HRCA"/>
    <property type="match status" value="1"/>
</dbReference>
<evidence type="ECO:0000313" key="8">
    <source>
        <dbReference type="EMBL" id="AHM56739.1"/>
    </source>
</evidence>
<keyword evidence="2 5" id="KW-0805">Transcription regulation</keyword>
<comment type="similarity">
    <text evidence="5">Belongs to the HrcA family.</text>
</comment>
<dbReference type="eggNOG" id="COG1420">
    <property type="taxonomic scope" value="Bacteria"/>
</dbReference>
<dbReference type="InterPro" id="IPR005104">
    <property type="entry name" value="WHTH_HrcA_DNA-bd"/>
</dbReference>
<dbReference type="KEGG" id="eac:EAL2_c14440"/>
<dbReference type="Pfam" id="PF01628">
    <property type="entry name" value="HrcA"/>
    <property type="match status" value="1"/>
</dbReference>
<dbReference type="Gene3D" id="3.30.390.60">
    <property type="entry name" value="Heat-inducible transcription repressor hrca homolog, domain 3"/>
    <property type="match status" value="1"/>
</dbReference>
<keyword evidence="9" id="KW-1185">Reference proteome</keyword>
<comment type="function">
    <text evidence="5">Negative regulator of class I heat shock genes (grpE-dnaK-dnaJ and groELS operons). Prevents heat-shock induction of these operons.</text>
</comment>
<keyword evidence="4 5" id="KW-0804">Transcription</keyword>